<feature type="region of interest" description="Disordered" evidence="1">
    <location>
        <begin position="389"/>
        <end position="408"/>
    </location>
</feature>
<comment type="caution">
    <text evidence="2">The sequence shown here is derived from an EMBL/GenBank/DDBJ whole genome shotgun (WGS) entry which is preliminary data.</text>
</comment>
<reference evidence="2" key="1">
    <citation type="submission" date="2023-03" db="EMBL/GenBank/DDBJ databases">
        <title>Chromosome-level genomes of two armyworms, Mythimna separata and Mythimna loreyi, provide insights into the biosynthesis and reception of sex pheromones.</title>
        <authorList>
            <person name="Zhao H."/>
        </authorList>
    </citation>
    <scope>NUCLEOTIDE SEQUENCE</scope>
    <source>
        <strain evidence="2">BeijingLab</strain>
        <tissue evidence="2">Pupa</tissue>
    </source>
</reference>
<evidence type="ECO:0000313" key="3">
    <source>
        <dbReference type="Proteomes" id="UP001231518"/>
    </source>
</evidence>
<keyword evidence="3" id="KW-1185">Reference proteome</keyword>
<gene>
    <name evidence="2" type="ORF">PYW07_008467</name>
</gene>
<evidence type="ECO:0000256" key="1">
    <source>
        <dbReference type="SAM" id="MobiDB-lite"/>
    </source>
</evidence>
<evidence type="ECO:0000313" key="2">
    <source>
        <dbReference type="EMBL" id="KAJ8711225.1"/>
    </source>
</evidence>
<proteinExistence type="predicted"/>
<dbReference type="Proteomes" id="UP001231518">
    <property type="component" value="Chromosome 21"/>
</dbReference>
<dbReference type="AlphaFoldDB" id="A0AAD8DMW7"/>
<name>A0AAD8DMW7_MYTSE</name>
<accession>A0AAD8DMW7</accession>
<organism evidence="2 3">
    <name type="scientific">Mythimna separata</name>
    <name type="common">Oriental armyworm</name>
    <name type="synonym">Pseudaletia separata</name>
    <dbReference type="NCBI Taxonomy" id="271217"/>
    <lineage>
        <taxon>Eukaryota</taxon>
        <taxon>Metazoa</taxon>
        <taxon>Ecdysozoa</taxon>
        <taxon>Arthropoda</taxon>
        <taxon>Hexapoda</taxon>
        <taxon>Insecta</taxon>
        <taxon>Pterygota</taxon>
        <taxon>Neoptera</taxon>
        <taxon>Endopterygota</taxon>
        <taxon>Lepidoptera</taxon>
        <taxon>Glossata</taxon>
        <taxon>Ditrysia</taxon>
        <taxon>Noctuoidea</taxon>
        <taxon>Noctuidae</taxon>
        <taxon>Noctuinae</taxon>
        <taxon>Hadenini</taxon>
        <taxon>Mythimna</taxon>
    </lineage>
</organism>
<sequence length="573" mass="64832">MESVDNNQFEIKPGKSKRKIATPCPNAYLNPALDILVNDDPMCNTAMEVMPVKKRKRTRSCGDTATFDNSALDLGVNKKTVNKLLARELENVQKNVRPAIAAAMNDTNEESSEPIYANLSEIPPQLPMRQDRSLDVTDMSQNSLNSNTVVHNNHNMEVSVLNDDMDSGISVLEQKSLSTMINEDTKVLSPITNIQTNVTNQVFINNSANLNLSFIDRLALDSPNLSNQSLFYDDDLNESNIMEIKTITIITKKKRINTRNTNPFLDPNIGNVNVPVIAPSQNPFLNLDATEPEMEYSEEVLTRPVEVPNQAKHVLEPRRLFGDTDSTISTVNESVDGQNEYENIDNYRAESPVYENIDEANEFNKQSRILGYDVSQFSAVDIINLNKNAHQDSSNDSNDSKKSKNPFLKAGNRLSKRVFKTLRKTFKGEKSENNVTLNPYEVPRKMPKQKTETKESGIENPALKLDNSDEIEIEEIDDLEHEYETVKTLRNTHLNMNITPLKERSENADVSHNKTNTPGKKVRFDSTLNQEKVITGNSFEYDIQSPGLDAKIDKYHDELENCINERKFLQQNM</sequence>
<dbReference type="EMBL" id="JARGEI010000022">
    <property type="protein sequence ID" value="KAJ8711225.1"/>
    <property type="molecule type" value="Genomic_DNA"/>
</dbReference>
<protein>
    <submittedName>
        <fullName evidence="2">Uncharacterized protein</fullName>
    </submittedName>
</protein>